<dbReference type="PROSITE" id="PS50011">
    <property type="entry name" value="PROTEIN_KINASE_DOM"/>
    <property type="match status" value="1"/>
</dbReference>
<reference evidence="4 5" key="1">
    <citation type="submission" date="2024-09" db="EMBL/GenBank/DDBJ databases">
        <title>Chromosome-scale assembly of Riccia fluitans.</title>
        <authorList>
            <person name="Paukszto L."/>
            <person name="Sawicki J."/>
            <person name="Karawczyk K."/>
            <person name="Piernik-Szablinska J."/>
            <person name="Szczecinska M."/>
            <person name="Mazdziarz M."/>
        </authorList>
    </citation>
    <scope>NUCLEOTIDE SEQUENCE [LARGE SCALE GENOMIC DNA]</scope>
    <source>
        <strain evidence="4">Rf_01</strain>
        <tissue evidence="4">Aerial parts of the thallus</tissue>
    </source>
</reference>
<evidence type="ECO:0000256" key="1">
    <source>
        <dbReference type="ARBA" id="ARBA00022741"/>
    </source>
</evidence>
<evidence type="ECO:0000256" key="2">
    <source>
        <dbReference type="ARBA" id="ARBA00022840"/>
    </source>
</evidence>
<dbReference type="Pfam" id="PF07714">
    <property type="entry name" value="PK_Tyr_Ser-Thr"/>
    <property type="match status" value="1"/>
</dbReference>
<dbReference type="EMBL" id="JBHFFA010000003">
    <property type="protein sequence ID" value="KAL2632864.1"/>
    <property type="molecule type" value="Genomic_DNA"/>
</dbReference>
<keyword evidence="1" id="KW-0547">Nucleotide-binding</keyword>
<gene>
    <name evidence="4" type="ORF">R1flu_004343</name>
</gene>
<evidence type="ECO:0000313" key="4">
    <source>
        <dbReference type="EMBL" id="KAL2632864.1"/>
    </source>
</evidence>
<dbReference type="InterPro" id="IPR011009">
    <property type="entry name" value="Kinase-like_dom_sf"/>
</dbReference>
<dbReference type="PANTHER" id="PTHR27001:SF930">
    <property type="entry name" value="OS02G0821400 PROTEIN"/>
    <property type="match status" value="1"/>
</dbReference>
<evidence type="ECO:0000259" key="3">
    <source>
        <dbReference type="PROSITE" id="PS50011"/>
    </source>
</evidence>
<dbReference type="Gene3D" id="3.30.200.20">
    <property type="entry name" value="Phosphorylase Kinase, domain 1"/>
    <property type="match status" value="1"/>
</dbReference>
<dbReference type="SUPFAM" id="SSF56112">
    <property type="entry name" value="Protein kinase-like (PK-like)"/>
    <property type="match status" value="1"/>
</dbReference>
<keyword evidence="2" id="KW-0067">ATP-binding</keyword>
<dbReference type="Gene3D" id="1.10.510.10">
    <property type="entry name" value="Transferase(Phosphotransferase) domain 1"/>
    <property type="match status" value="1"/>
</dbReference>
<name>A0ABD1YR05_9MARC</name>
<accession>A0ABD1YR05</accession>
<dbReference type="InterPro" id="IPR001245">
    <property type="entry name" value="Ser-Thr/Tyr_kinase_cat_dom"/>
</dbReference>
<comment type="caution">
    <text evidence="4">The sequence shown here is derived from an EMBL/GenBank/DDBJ whole genome shotgun (WGS) entry which is preliminary data.</text>
</comment>
<sequence>MTKLVEISYPEIIKATSNFSEDLIVGRSKKQWLYKATIPKLSQDIVVVKRFFEVKRTSLPAVQEELKIHRSMEGRENPHVLKLLGFCSHEKDPLLVYEFVAPGDKTLIESLQRETLEWSNRLKIATNIASALETLHGADDRHASVSVYLRNLQASDILLDAHKKPKIADFSSGIVMPTSEKCRSYSETIRPTQIIGPQVYIDPYYLKTGQLSEKTDVYSFGIILMELVTSMSADDTFPSTAFGSHKSLVSLITDTVSVGTLFEHSLVDPSFDTSQPCRESILAVARLAIKCCASSPRNRPLISVVRRELEKIMINYFQLPLSTILNLNKKPRPHQGLTSQQLYDMMTQKYKVMASINRFAT</sequence>
<dbReference type="InterPro" id="IPR000719">
    <property type="entry name" value="Prot_kinase_dom"/>
</dbReference>
<keyword evidence="5" id="KW-1185">Reference proteome</keyword>
<feature type="domain" description="Protein kinase" evidence="3">
    <location>
        <begin position="19"/>
        <end position="317"/>
    </location>
</feature>
<dbReference type="GO" id="GO:0005524">
    <property type="term" value="F:ATP binding"/>
    <property type="evidence" value="ECO:0007669"/>
    <property type="project" value="UniProtKB-KW"/>
</dbReference>
<organism evidence="4 5">
    <name type="scientific">Riccia fluitans</name>
    <dbReference type="NCBI Taxonomy" id="41844"/>
    <lineage>
        <taxon>Eukaryota</taxon>
        <taxon>Viridiplantae</taxon>
        <taxon>Streptophyta</taxon>
        <taxon>Embryophyta</taxon>
        <taxon>Marchantiophyta</taxon>
        <taxon>Marchantiopsida</taxon>
        <taxon>Marchantiidae</taxon>
        <taxon>Marchantiales</taxon>
        <taxon>Ricciaceae</taxon>
        <taxon>Riccia</taxon>
    </lineage>
</organism>
<dbReference type="AlphaFoldDB" id="A0ABD1YR05"/>
<dbReference type="Proteomes" id="UP001605036">
    <property type="component" value="Unassembled WGS sequence"/>
</dbReference>
<dbReference type="PANTHER" id="PTHR27001">
    <property type="entry name" value="OS01G0253100 PROTEIN"/>
    <property type="match status" value="1"/>
</dbReference>
<protein>
    <recommendedName>
        <fullName evidence="3">Protein kinase domain-containing protein</fullName>
    </recommendedName>
</protein>
<evidence type="ECO:0000313" key="5">
    <source>
        <dbReference type="Proteomes" id="UP001605036"/>
    </source>
</evidence>
<proteinExistence type="predicted"/>